<evidence type="ECO:0000256" key="3">
    <source>
        <dbReference type="ARBA" id="ARBA00022723"/>
    </source>
</evidence>
<sequence length="104" mass="11513">MSIRIDDEQCTGCGKCREVCPGSLLAATEAGKTAMRYPRDCWGCTSCVKECRFMAIKYYLGADIGGQGGFLYTRQDGRLLNWVIVDADGREQVITIDRSQANAY</sequence>
<keyword evidence="6" id="KW-0408">Iron</keyword>
<dbReference type="PANTHER" id="PTHR43687">
    <property type="entry name" value="ADENYLYLSULFATE REDUCTASE, BETA SUBUNIT"/>
    <property type="match status" value="1"/>
</dbReference>
<keyword evidence="2" id="KW-0004">4Fe-4S</keyword>
<dbReference type="GO" id="GO:0051539">
    <property type="term" value="F:4 iron, 4 sulfur cluster binding"/>
    <property type="evidence" value="ECO:0007669"/>
    <property type="project" value="UniProtKB-KW"/>
</dbReference>
<dbReference type="AlphaFoldDB" id="A0A1G9T6D4"/>
<evidence type="ECO:0000256" key="6">
    <source>
        <dbReference type="ARBA" id="ARBA00023004"/>
    </source>
</evidence>
<keyword evidence="5" id="KW-0249">Electron transport</keyword>
<dbReference type="Gene3D" id="3.30.70.20">
    <property type="match status" value="1"/>
</dbReference>
<dbReference type="PANTHER" id="PTHR43687:SF6">
    <property type="entry name" value="L-ASPARTATE SEMIALDEHYDE SULFURTRANSFERASE IRON-SULFUR SUBUNIT"/>
    <property type="match status" value="1"/>
</dbReference>
<dbReference type="GO" id="GO:0046872">
    <property type="term" value="F:metal ion binding"/>
    <property type="evidence" value="ECO:0007669"/>
    <property type="project" value="UniProtKB-KW"/>
</dbReference>
<keyword evidence="7" id="KW-0411">Iron-sulfur</keyword>
<evidence type="ECO:0000313" key="9">
    <source>
        <dbReference type="EMBL" id="SDM43160.1"/>
    </source>
</evidence>
<evidence type="ECO:0000256" key="7">
    <source>
        <dbReference type="ARBA" id="ARBA00023014"/>
    </source>
</evidence>
<protein>
    <submittedName>
        <fullName evidence="9">Dissimilatory adenylylsulfate reductase beta subunit</fullName>
    </submittedName>
</protein>
<dbReference type="InterPro" id="IPR017900">
    <property type="entry name" value="4Fe4S_Fe_S_CS"/>
</dbReference>
<dbReference type="PROSITE" id="PS51379">
    <property type="entry name" value="4FE4S_FER_2"/>
    <property type="match status" value="1"/>
</dbReference>
<proteinExistence type="predicted"/>
<dbReference type="OrthoDB" id="9807879at2"/>
<keyword evidence="4" id="KW-0677">Repeat</keyword>
<feature type="domain" description="4Fe-4S ferredoxin-type" evidence="8">
    <location>
        <begin position="1"/>
        <end position="30"/>
    </location>
</feature>
<keyword evidence="1" id="KW-0813">Transport</keyword>
<dbReference type="EMBL" id="FNHB01000004">
    <property type="protein sequence ID" value="SDM43160.1"/>
    <property type="molecule type" value="Genomic_DNA"/>
</dbReference>
<keyword evidence="3" id="KW-0479">Metal-binding</keyword>
<dbReference type="Proteomes" id="UP000214880">
    <property type="component" value="Unassembled WGS sequence"/>
</dbReference>
<dbReference type="InterPro" id="IPR017896">
    <property type="entry name" value="4Fe4S_Fe-S-bd"/>
</dbReference>
<name>A0A1G9T6D4_9FIRM</name>
<organism evidence="9 10">
    <name type="scientific">Dendrosporobacter quercicolus</name>
    <dbReference type="NCBI Taxonomy" id="146817"/>
    <lineage>
        <taxon>Bacteria</taxon>
        <taxon>Bacillati</taxon>
        <taxon>Bacillota</taxon>
        <taxon>Negativicutes</taxon>
        <taxon>Selenomonadales</taxon>
        <taxon>Sporomusaceae</taxon>
        <taxon>Dendrosporobacter</taxon>
    </lineage>
</organism>
<evidence type="ECO:0000256" key="5">
    <source>
        <dbReference type="ARBA" id="ARBA00022982"/>
    </source>
</evidence>
<dbReference type="Pfam" id="PF13237">
    <property type="entry name" value="Fer4_10"/>
    <property type="match status" value="1"/>
</dbReference>
<evidence type="ECO:0000313" key="10">
    <source>
        <dbReference type="Proteomes" id="UP000214880"/>
    </source>
</evidence>
<reference evidence="9 10" key="1">
    <citation type="submission" date="2016-10" db="EMBL/GenBank/DDBJ databases">
        <authorList>
            <person name="de Groot N.N."/>
        </authorList>
    </citation>
    <scope>NUCLEOTIDE SEQUENCE [LARGE SCALE GENOMIC DNA]</scope>
    <source>
        <strain evidence="9 10">DSM 1736</strain>
    </source>
</reference>
<dbReference type="InterPro" id="IPR050572">
    <property type="entry name" value="Fe-S_Ferredoxin"/>
</dbReference>
<gene>
    <name evidence="9" type="ORF">SAMN04488502_104225</name>
</gene>
<dbReference type="STRING" id="146817.SAMN04488502_104225"/>
<keyword evidence="10" id="KW-1185">Reference proteome</keyword>
<evidence type="ECO:0000256" key="4">
    <source>
        <dbReference type="ARBA" id="ARBA00022737"/>
    </source>
</evidence>
<evidence type="ECO:0000256" key="2">
    <source>
        <dbReference type="ARBA" id="ARBA00022485"/>
    </source>
</evidence>
<accession>A0A1G9T6D4</accession>
<evidence type="ECO:0000256" key="1">
    <source>
        <dbReference type="ARBA" id="ARBA00022448"/>
    </source>
</evidence>
<dbReference type="PROSITE" id="PS00198">
    <property type="entry name" value="4FE4S_FER_1"/>
    <property type="match status" value="1"/>
</dbReference>
<evidence type="ECO:0000259" key="8">
    <source>
        <dbReference type="PROSITE" id="PS51379"/>
    </source>
</evidence>
<dbReference type="RefSeq" id="WP_092072509.1">
    <property type="nucleotide sequence ID" value="NZ_FNHB01000004.1"/>
</dbReference>
<dbReference type="SUPFAM" id="SSF54862">
    <property type="entry name" value="4Fe-4S ferredoxins"/>
    <property type="match status" value="1"/>
</dbReference>